<proteinExistence type="predicted"/>
<evidence type="ECO:0000313" key="1">
    <source>
        <dbReference type="EMBL" id="CAE7227879.1"/>
    </source>
</evidence>
<sequence>MPRAYDHLVWTEALSATSDITALVQPYKVTQDQYEEAGLGGSADVFSGQYTKPDGNVTKASLLNEISFKAHWEIHQVAIKCIRAFDGIDDSIRLERLKKKLARELEIWRNLSGGDNIIELMGIITGIGPLPSFVCELCPWNLQDVSGSP</sequence>
<protein>
    <submittedName>
        <fullName evidence="1">Uncharacterized protein</fullName>
    </submittedName>
</protein>
<dbReference type="EMBL" id="CAJNJQ010006400">
    <property type="protein sequence ID" value="CAE7227879.1"/>
    <property type="molecule type" value="Genomic_DNA"/>
</dbReference>
<gene>
    <name evidence="1" type="ORF">RDB_LOCUS178989</name>
</gene>
<reference evidence="1" key="1">
    <citation type="submission" date="2021-01" db="EMBL/GenBank/DDBJ databases">
        <authorList>
            <person name="Kaushik A."/>
        </authorList>
    </citation>
    <scope>NUCLEOTIDE SEQUENCE</scope>
    <source>
        <strain evidence="1">AG5</strain>
    </source>
</reference>
<comment type="caution">
    <text evidence="1">The sequence shown here is derived from an EMBL/GenBank/DDBJ whole genome shotgun (WGS) entry which is preliminary data.</text>
</comment>
<dbReference type="AlphaFoldDB" id="A0A8H3I3J0"/>
<name>A0A8H3I3J0_9AGAM</name>
<dbReference type="Proteomes" id="UP000663827">
    <property type="component" value="Unassembled WGS sequence"/>
</dbReference>
<accession>A0A8H3I3J0</accession>
<organism evidence="1 2">
    <name type="scientific">Rhizoctonia solani</name>
    <dbReference type="NCBI Taxonomy" id="456999"/>
    <lineage>
        <taxon>Eukaryota</taxon>
        <taxon>Fungi</taxon>
        <taxon>Dikarya</taxon>
        <taxon>Basidiomycota</taxon>
        <taxon>Agaricomycotina</taxon>
        <taxon>Agaricomycetes</taxon>
        <taxon>Cantharellales</taxon>
        <taxon>Ceratobasidiaceae</taxon>
        <taxon>Rhizoctonia</taxon>
    </lineage>
</organism>
<dbReference type="SUPFAM" id="SSF56112">
    <property type="entry name" value="Protein kinase-like (PK-like)"/>
    <property type="match status" value="1"/>
</dbReference>
<evidence type="ECO:0000313" key="2">
    <source>
        <dbReference type="Proteomes" id="UP000663827"/>
    </source>
</evidence>
<dbReference type="InterPro" id="IPR011009">
    <property type="entry name" value="Kinase-like_dom_sf"/>
</dbReference>